<evidence type="ECO:0000256" key="6">
    <source>
        <dbReference type="ARBA" id="ARBA00023242"/>
    </source>
</evidence>
<comment type="subcellular location">
    <subcellularLocation>
        <location evidence="1 8">Nucleus</location>
    </subcellularLocation>
</comment>
<evidence type="ECO:0000256" key="3">
    <source>
        <dbReference type="ARBA" id="ARBA00019612"/>
    </source>
</evidence>
<evidence type="ECO:0000256" key="1">
    <source>
        <dbReference type="ARBA" id="ARBA00004123"/>
    </source>
</evidence>
<dbReference type="OMA" id="PVHQHHE"/>
<evidence type="ECO:0000313" key="9">
    <source>
        <dbReference type="EMBL" id="EMR10137.1"/>
    </source>
</evidence>
<evidence type="ECO:0000256" key="4">
    <source>
        <dbReference type="ARBA" id="ARBA00023015"/>
    </source>
</evidence>
<keyword evidence="5 8" id="KW-0804">Transcription</keyword>
<reference evidence="10" key="1">
    <citation type="journal article" date="2016" name="Nat. Commun.">
        <title>Genome analysis of three Pneumocystis species reveals adaptation mechanisms to life exclusively in mammalian hosts.</title>
        <authorList>
            <person name="Ma L."/>
            <person name="Chen Z."/>
            <person name="Huang D.W."/>
            <person name="Kutty G."/>
            <person name="Ishihara M."/>
            <person name="Wang H."/>
            <person name="Abouelleil A."/>
            <person name="Bishop L."/>
            <person name="Davey E."/>
            <person name="Deng R."/>
            <person name="Deng X."/>
            <person name="Fan L."/>
            <person name="Fantoni G."/>
            <person name="Fitzgerald M."/>
            <person name="Gogineni E."/>
            <person name="Goldberg J.M."/>
            <person name="Handley G."/>
            <person name="Hu X."/>
            <person name="Huber C."/>
            <person name="Jiao X."/>
            <person name="Jones K."/>
            <person name="Levin J.Z."/>
            <person name="Liu Y."/>
            <person name="Macdonald P."/>
            <person name="Melnikov A."/>
            <person name="Raley C."/>
            <person name="Sassi M."/>
            <person name="Sherman B.T."/>
            <person name="Song X."/>
            <person name="Sykes S."/>
            <person name="Tran B."/>
            <person name="Walsh L."/>
            <person name="Xia Y."/>
            <person name="Yang J."/>
            <person name="Young S."/>
            <person name="Zeng Q."/>
            <person name="Zheng X."/>
            <person name="Stephens R."/>
            <person name="Nusbaum C."/>
            <person name="Birren B.W."/>
            <person name="Azadi P."/>
            <person name="Lempicki R.A."/>
            <person name="Cuomo C.A."/>
            <person name="Kovacs J.A."/>
        </authorList>
    </citation>
    <scope>NUCLEOTIDE SEQUENCE [LARGE SCALE GENOMIC DNA]</scope>
    <source>
        <strain evidence="10">B123</strain>
    </source>
</reference>
<dbReference type="GO" id="GO:0070847">
    <property type="term" value="C:core mediator complex"/>
    <property type="evidence" value="ECO:0007669"/>
    <property type="project" value="TreeGrafter"/>
</dbReference>
<evidence type="ECO:0000256" key="5">
    <source>
        <dbReference type="ARBA" id="ARBA00023163"/>
    </source>
</evidence>
<dbReference type="GO" id="GO:0006369">
    <property type="term" value="P:termination of RNA polymerase II transcription"/>
    <property type="evidence" value="ECO:0007669"/>
    <property type="project" value="TreeGrafter"/>
</dbReference>
<dbReference type="GO" id="GO:0006357">
    <property type="term" value="P:regulation of transcription by RNA polymerase II"/>
    <property type="evidence" value="ECO:0007669"/>
    <property type="project" value="InterPro"/>
</dbReference>
<comment type="subunit">
    <text evidence="8">Component of the Mediator complex.</text>
</comment>
<dbReference type="GeneID" id="19895111"/>
<protein>
    <recommendedName>
        <fullName evidence="3 8">Mediator of RNA polymerase II transcription subunit 18</fullName>
    </recommendedName>
    <alternativeName>
        <fullName evidence="7 8">Mediator complex subunit 18</fullName>
    </alternativeName>
</protein>
<dbReference type="AlphaFoldDB" id="M7NN74"/>
<dbReference type="HOGENOM" id="CLU_1200630_0_0_1"/>
<sequence>MQEISLFSGISCHRREKVIQLLERLTGRKQHEFKEWHLVYAPPASLESDSALLVRPDLYLRLSTSLTNSCLVDNNSNNDFLLAPNDTSNILMQFSSYDWKISLVDAPDMGVKRPVTSRLYLQSRVLSGNVFAFLEELDYVFHFEYVMQGVQFIYGNCILILFQTLRPLEKHLLEDLVHVDISGGWILQASVYIEDASDQALMTQATDELAQIRKILNGICHLEPVTDNRLR</sequence>
<keyword evidence="10" id="KW-1185">Reference proteome</keyword>
<comment type="similarity">
    <text evidence="2 8">Belongs to the Mediator complex subunit 18 family.</text>
</comment>
<comment type="caution">
    <text evidence="9">The sequence shown here is derived from an EMBL/GenBank/DDBJ whole genome shotgun (WGS) entry which is preliminary data.</text>
</comment>
<gene>
    <name evidence="8" type="primary">MED18</name>
    <name evidence="9" type="ORF">PNEG_01414</name>
</gene>
<dbReference type="RefSeq" id="XP_007873351.1">
    <property type="nucleotide sequence ID" value="XM_007875160.1"/>
</dbReference>
<dbReference type="InterPro" id="IPR019095">
    <property type="entry name" value="Mediator_Med18"/>
</dbReference>
<keyword evidence="4 8" id="KW-0805">Transcription regulation</keyword>
<organism evidence="9 10">
    <name type="scientific">Pneumocystis murina (strain B123)</name>
    <name type="common">Mouse pneumocystis pneumonia agent</name>
    <name type="synonym">Pneumocystis carinii f. sp. muris</name>
    <dbReference type="NCBI Taxonomy" id="1069680"/>
    <lineage>
        <taxon>Eukaryota</taxon>
        <taxon>Fungi</taxon>
        <taxon>Dikarya</taxon>
        <taxon>Ascomycota</taxon>
        <taxon>Taphrinomycotina</taxon>
        <taxon>Pneumocystomycetes</taxon>
        <taxon>Pneumocystaceae</taxon>
        <taxon>Pneumocystis</taxon>
    </lineage>
</organism>
<dbReference type="PANTHER" id="PTHR13321">
    <property type="entry name" value="MEDIATOR OF RNA POLYMERASE II TRANSCRIPTION, SUBUNIT 18"/>
    <property type="match status" value="1"/>
</dbReference>
<proteinExistence type="inferred from homology"/>
<dbReference type="EMBL" id="AFWA02000004">
    <property type="protein sequence ID" value="EMR10137.1"/>
    <property type="molecule type" value="Genomic_DNA"/>
</dbReference>
<dbReference type="GO" id="GO:0003712">
    <property type="term" value="F:transcription coregulator activity"/>
    <property type="evidence" value="ECO:0007669"/>
    <property type="project" value="InterPro"/>
</dbReference>
<dbReference type="STRING" id="1069680.M7NN74"/>
<evidence type="ECO:0000313" key="10">
    <source>
        <dbReference type="Proteomes" id="UP000011958"/>
    </source>
</evidence>
<dbReference type="eggNOG" id="ENOG502S7EN">
    <property type="taxonomic scope" value="Eukaryota"/>
</dbReference>
<evidence type="ECO:0000256" key="8">
    <source>
        <dbReference type="RuleBase" id="RU364150"/>
    </source>
</evidence>
<dbReference type="VEuPathDB" id="FungiDB:PNEG_01414"/>
<evidence type="ECO:0000256" key="2">
    <source>
        <dbReference type="ARBA" id="ARBA00009814"/>
    </source>
</evidence>
<keyword evidence="8" id="KW-0010">Activator</keyword>
<dbReference type="Gene3D" id="2.40.320.10">
    <property type="entry name" value="Hypothetical Protein Pfu-838710-001"/>
    <property type="match status" value="1"/>
</dbReference>
<dbReference type="GO" id="GO:0016592">
    <property type="term" value="C:mediator complex"/>
    <property type="evidence" value="ECO:0007669"/>
    <property type="project" value="InterPro"/>
</dbReference>
<accession>M7NN74</accession>
<dbReference type="PANTHER" id="PTHR13321:SF2">
    <property type="entry name" value="MEDIATOR OF RNA POLYMERASE II TRANSCRIPTION SUBUNIT 18"/>
    <property type="match status" value="1"/>
</dbReference>
<name>M7NN74_PNEMU</name>
<dbReference type="OrthoDB" id="5348092at2759"/>
<dbReference type="Proteomes" id="UP000011958">
    <property type="component" value="Unassembled WGS sequence"/>
</dbReference>
<evidence type="ECO:0000256" key="7">
    <source>
        <dbReference type="ARBA" id="ARBA00032012"/>
    </source>
</evidence>
<keyword evidence="6 8" id="KW-0539">Nucleus</keyword>
<dbReference type="Pfam" id="PF09637">
    <property type="entry name" value="Med18"/>
    <property type="match status" value="1"/>
</dbReference>
<comment type="function">
    <text evidence="8">Component of the Mediator complex, a coactivator involved in the regulated transcription of nearly all RNA polymerase II-dependent genes. Mediator functions as a bridge to convey information from gene-specific regulatory proteins to the basal RNA polymerase II transcription machinery. Mediator is recruited to promoters by direct interactions with regulatory proteins and serves as a scaffold for the assembly of a functional preinitiation complex with RNA polymerase II and the general transcription factors.</text>
</comment>